<comment type="caution">
    <text evidence="5">The sequence shown here is derived from an EMBL/GenBank/DDBJ whole genome shotgun (WGS) entry which is preliminary data.</text>
</comment>
<protein>
    <submittedName>
        <fullName evidence="5">Acyl-CoA hydrolase</fullName>
    </submittedName>
</protein>
<dbReference type="EMBL" id="VLKF01000001">
    <property type="protein sequence ID" value="TWH73610.1"/>
    <property type="molecule type" value="Genomic_DNA"/>
</dbReference>
<sequence>MTHEDGDVEPSINFYTRKWVRPEDLNAHGTLFGGSLLRWIDDEAVVYAAIQLGTAKVVTKYISEIDFVGSARLGDIIEIGLVATEFGRTSLTMRAEARNIVTGASILTIDKVVFVAVDEDGRPFAHGYTSLTRGRERIRR</sequence>
<dbReference type="GO" id="GO:0052816">
    <property type="term" value="F:long-chain fatty acyl-CoA hydrolase activity"/>
    <property type="evidence" value="ECO:0007669"/>
    <property type="project" value="TreeGrafter"/>
</dbReference>
<comment type="similarity">
    <text evidence="1">Belongs to the acyl coenzyme A hydrolase family.</text>
</comment>
<dbReference type="GO" id="GO:0005829">
    <property type="term" value="C:cytosol"/>
    <property type="evidence" value="ECO:0007669"/>
    <property type="project" value="TreeGrafter"/>
</dbReference>
<dbReference type="PANTHER" id="PTHR11049">
    <property type="entry name" value="ACYL COENZYME A THIOESTER HYDROLASE"/>
    <property type="match status" value="1"/>
</dbReference>
<dbReference type="InterPro" id="IPR033120">
    <property type="entry name" value="HOTDOG_ACOT"/>
</dbReference>
<proteinExistence type="inferred from homology"/>
<accession>A0A562IRY0</accession>
<dbReference type="Gene3D" id="3.10.129.10">
    <property type="entry name" value="Hotdog Thioesterase"/>
    <property type="match status" value="1"/>
</dbReference>
<dbReference type="InterPro" id="IPR006683">
    <property type="entry name" value="Thioestr_dom"/>
</dbReference>
<dbReference type="CDD" id="cd03442">
    <property type="entry name" value="BFIT_BACH"/>
    <property type="match status" value="1"/>
</dbReference>
<dbReference type="GO" id="GO:0006637">
    <property type="term" value="P:acyl-CoA metabolic process"/>
    <property type="evidence" value="ECO:0007669"/>
    <property type="project" value="TreeGrafter"/>
</dbReference>
<dbReference type="AlphaFoldDB" id="A0A562IRY0"/>
<evidence type="ECO:0000256" key="3">
    <source>
        <dbReference type="PROSITE-ProRule" id="PRU01106"/>
    </source>
</evidence>
<organism evidence="5 6">
    <name type="scientific">Modestobacter roseus</name>
    <dbReference type="NCBI Taxonomy" id="1181884"/>
    <lineage>
        <taxon>Bacteria</taxon>
        <taxon>Bacillati</taxon>
        <taxon>Actinomycetota</taxon>
        <taxon>Actinomycetes</taxon>
        <taxon>Geodermatophilales</taxon>
        <taxon>Geodermatophilaceae</taxon>
        <taxon>Modestobacter</taxon>
    </lineage>
</organism>
<evidence type="ECO:0000259" key="4">
    <source>
        <dbReference type="PROSITE" id="PS51770"/>
    </source>
</evidence>
<dbReference type="Proteomes" id="UP000321490">
    <property type="component" value="Unassembled WGS sequence"/>
</dbReference>
<evidence type="ECO:0000313" key="6">
    <source>
        <dbReference type="Proteomes" id="UP000321490"/>
    </source>
</evidence>
<keyword evidence="2 3" id="KW-0378">Hydrolase</keyword>
<dbReference type="PROSITE" id="PS51770">
    <property type="entry name" value="HOTDOG_ACOT"/>
    <property type="match status" value="1"/>
</dbReference>
<keyword evidence="6" id="KW-1185">Reference proteome</keyword>
<dbReference type="GO" id="GO:0009062">
    <property type="term" value="P:fatty acid catabolic process"/>
    <property type="evidence" value="ECO:0007669"/>
    <property type="project" value="TreeGrafter"/>
</dbReference>
<evidence type="ECO:0000256" key="1">
    <source>
        <dbReference type="ARBA" id="ARBA00010458"/>
    </source>
</evidence>
<reference evidence="5 6" key="1">
    <citation type="submission" date="2019-07" db="EMBL/GenBank/DDBJ databases">
        <title>R&amp;d 2014.</title>
        <authorList>
            <person name="Klenk H.-P."/>
        </authorList>
    </citation>
    <scope>NUCLEOTIDE SEQUENCE [LARGE SCALE GENOMIC DNA]</scope>
    <source>
        <strain evidence="5 6">DSM 45764</strain>
    </source>
</reference>
<evidence type="ECO:0000313" key="5">
    <source>
        <dbReference type="EMBL" id="TWH73610.1"/>
    </source>
</evidence>
<dbReference type="InterPro" id="IPR029069">
    <property type="entry name" value="HotDog_dom_sf"/>
</dbReference>
<evidence type="ECO:0000256" key="2">
    <source>
        <dbReference type="ARBA" id="ARBA00022801"/>
    </source>
</evidence>
<dbReference type="PANTHER" id="PTHR11049:SF31">
    <property type="entry name" value="HOTDOG ACOT-TYPE DOMAIN-CONTAINING PROTEIN"/>
    <property type="match status" value="1"/>
</dbReference>
<feature type="domain" description="HotDog ACOT-type" evidence="4">
    <location>
        <begin position="10"/>
        <end position="120"/>
    </location>
</feature>
<name>A0A562IRY0_9ACTN</name>
<dbReference type="SUPFAM" id="SSF54637">
    <property type="entry name" value="Thioesterase/thiol ester dehydrase-isomerase"/>
    <property type="match status" value="1"/>
</dbReference>
<gene>
    <name evidence="5" type="ORF">JD78_02134</name>
</gene>
<dbReference type="Pfam" id="PF03061">
    <property type="entry name" value="4HBT"/>
    <property type="match status" value="1"/>
</dbReference>
<dbReference type="InterPro" id="IPR040170">
    <property type="entry name" value="Cytosol_ACT"/>
</dbReference>
<dbReference type="RefSeq" id="WP_243731024.1">
    <property type="nucleotide sequence ID" value="NZ_VLKF01000001.1"/>
</dbReference>